<sequence length="432" mass="46189">MVIAQGILLLATFAALIYYCFKGGNLLIGFLVTSVLWCVIAQVPVATVVTDVFQASVGGYGGTIAIIVFGAWFGKVIVDTGIAGSIIKKVVELAGDKALLTTILLVVVCTAIFTSAFGVGSVMAIGMIVLPIMFSMGVRKNVALAAFMFSVAGGMWLNIAYVSQFYVFFGENLYQRSEYIRFALVATAIHVMIAIAFVVFHHIRSKTRVRLAWAAPAPSAISDATRSAPVYSFVVPFVPIVMVAIFKWQPVPSFLVGILLGMLLTGNLKSYRRLVDVAQKTLHDGISECGLLIGMLYGIVIFQAAAAQAAPILQHLLGGLIPSNPLVLALAFGVLAPLALFRGPLMIFGSGAATVAILQATGNFENWTMFALFLVMPVAVVANTCPTQSWGMWGLSYSKVEPRTYLATGVLWSWALALILEPVAYAMIGRLS</sequence>
<comment type="caution">
    <text evidence="2">The sequence shown here is derived from an EMBL/GenBank/DDBJ whole genome shotgun (WGS) entry which is preliminary data.</text>
</comment>
<reference evidence="2 3" key="1">
    <citation type="submission" date="2019-02" db="EMBL/GenBank/DDBJ databases">
        <title>Sequencing the genomes of 1000 actinobacteria strains.</title>
        <authorList>
            <person name="Klenk H.-P."/>
        </authorList>
    </citation>
    <scope>NUCLEOTIDE SEQUENCE [LARGE SCALE GENOMIC DNA]</scope>
    <source>
        <strain evidence="2 3">DSM 16932</strain>
    </source>
</reference>
<gene>
    <name evidence="2" type="ORF">EV386_2993</name>
</gene>
<protein>
    <recommendedName>
        <fullName evidence="4">Citrate transporter</fullName>
    </recommendedName>
</protein>
<evidence type="ECO:0008006" key="4">
    <source>
        <dbReference type="Google" id="ProtNLM"/>
    </source>
</evidence>
<evidence type="ECO:0000256" key="1">
    <source>
        <dbReference type="SAM" id="Phobius"/>
    </source>
</evidence>
<dbReference type="AlphaFoldDB" id="A0A4Q7M8Z3"/>
<dbReference type="RefSeq" id="WP_130416118.1">
    <property type="nucleotide sequence ID" value="NZ_SGWX01000001.1"/>
</dbReference>
<feature type="transmembrane region" description="Helical" evidence="1">
    <location>
        <begin position="367"/>
        <end position="385"/>
    </location>
</feature>
<feature type="transmembrane region" description="Helical" evidence="1">
    <location>
        <begin position="179"/>
        <end position="200"/>
    </location>
</feature>
<evidence type="ECO:0000313" key="2">
    <source>
        <dbReference type="EMBL" id="RZS62649.1"/>
    </source>
</evidence>
<feature type="transmembrane region" description="Helical" evidence="1">
    <location>
        <begin position="57"/>
        <end position="78"/>
    </location>
</feature>
<accession>A0A4Q7M8Z3</accession>
<dbReference type="EMBL" id="SGWX01000001">
    <property type="protein sequence ID" value="RZS62649.1"/>
    <property type="molecule type" value="Genomic_DNA"/>
</dbReference>
<feature type="transmembrane region" description="Helical" evidence="1">
    <location>
        <begin position="98"/>
        <end position="130"/>
    </location>
</feature>
<dbReference type="Proteomes" id="UP000293852">
    <property type="component" value="Unassembled WGS sequence"/>
</dbReference>
<keyword evidence="1" id="KW-0812">Transmembrane</keyword>
<feature type="transmembrane region" description="Helical" evidence="1">
    <location>
        <begin position="405"/>
        <end position="428"/>
    </location>
</feature>
<dbReference type="OrthoDB" id="1661999at2"/>
<feature type="transmembrane region" description="Helical" evidence="1">
    <location>
        <begin position="228"/>
        <end position="245"/>
    </location>
</feature>
<keyword evidence="1" id="KW-0472">Membrane</keyword>
<feature type="transmembrane region" description="Helical" evidence="1">
    <location>
        <begin position="251"/>
        <end position="268"/>
    </location>
</feature>
<name>A0A4Q7M8Z3_9MICO</name>
<feature type="transmembrane region" description="Helical" evidence="1">
    <location>
        <begin position="24"/>
        <end position="45"/>
    </location>
</feature>
<keyword evidence="3" id="KW-1185">Reference proteome</keyword>
<organism evidence="2 3">
    <name type="scientific">Xylanimonas ulmi</name>
    <dbReference type="NCBI Taxonomy" id="228973"/>
    <lineage>
        <taxon>Bacteria</taxon>
        <taxon>Bacillati</taxon>
        <taxon>Actinomycetota</taxon>
        <taxon>Actinomycetes</taxon>
        <taxon>Micrococcales</taxon>
        <taxon>Promicromonosporaceae</taxon>
        <taxon>Xylanimonas</taxon>
    </lineage>
</organism>
<feature type="transmembrane region" description="Helical" evidence="1">
    <location>
        <begin position="316"/>
        <end position="338"/>
    </location>
</feature>
<feature type="transmembrane region" description="Helical" evidence="1">
    <location>
        <begin position="142"/>
        <end position="167"/>
    </location>
</feature>
<evidence type="ECO:0000313" key="3">
    <source>
        <dbReference type="Proteomes" id="UP000293852"/>
    </source>
</evidence>
<proteinExistence type="predicted"/>
<keyword evidence="1" id="KW-1133">Transmembrane helix</keyword>
<feature type="transmembrane region" description="Helical" evidence="1">
    <location>
        <begin position="289"/>
        <end position="310"/>
    </location>
</feature>